<comment type="caution">
    <text evidence="3">The sequence shown here is derived from an EMBL/GenBank/DDBJ whole genome shotgun (WGS) entry which is preliminary data.</text>
</comment>
<gene>
    <name evidence="3" type="primary">xecE_2</name>
    <name evidence="3" type="ORF">FEQ00_06397</name>
</gene>
<evidence type="ECO:0000313" key="3">
    <source>
        <dbReference type="EMBL" id="MDR8757937.1"/>
    </source>
</evidence>
<dbReference type="PRINTS" id="PR00080">
    <property type="entry name" value="SDRFAMILY"/>
</dbReference>
<reference evidence="3 4" key="1">
    <citation type="submission" date="2019-06" db="EMBL/GenBank/DDBJ databases">
        <title>Evolution of Burkholderia multivorans in the lungs of Cystic Fibrosis patients.</title>
        <authorList>
            <person name="Moreira L.M."/>
        </authorList>
    </citation>
    <scope>NUCLEOTIDE SEQUENCE [LARGE SCALE GENOMIC DNA]</scope>
    <source>
        <strain evidence="3 4">VC13239</strain>
    </source>
</reference>
<dbReference type="InterPro" id="IPR002347">
    <property type="entry name" value="SDR_fam"/>
</dbReference>
<evidence type="ECO:0000313" key="4">
    <source>
        <dbReference type="Proteomes" id="UP001248067"/>
    </source>
</evidence>
<feature type="domain" description="Ketoreductase" evidence="2">
    <location>
        <begin position="57"/>
        <end position="241"/>
    </location>
</feature>
<dbReference type="Pfam" id="PF13561">
    <property type="entry name" value="adh_short_C2"/>
    <property type="match status" value="1"/>
</dbReference>
<dbReference type="GO" id="GO:0050575">
    <property type="term" value="F:2-(S)-hydroxypropyl-CoM dehydrogenase activity"/>
    <property type="evidence" value="ECO:0007669"/>
    <property type="project" value="UniProtKB-EC"/>
</dbReference>
<name>A0ABU2EDG0_9BURK</name>
<comment type="similarity">
    <text evidence="1">Belongs to the short-chain dehydrogenases/reductases (SDR) family.</text>
</comment>
<dbReference type="PROSITE" id="PS00061">
    <property type="entry name" value="ADH_SHORT"/>
    <property type="match status" value="1"/>
</dbReference>
<dbReference type="CDD" id="cd05233">
    <property type="entry name" value="SDR_c"/>
    <property type="match status" value="1"/>
</dbReference>
<sequence length="315" mass="33333">MTRFYTFLTGAAHVHRNRDRTLHTRCTGIYRHSLERITNHMSETGNHQPDWLQLGRQVCVVTGAAGGIGASIAQTLVAAGARVALLDRDADRTIALAERLRGSGGDVVAIACDIGERASVAQAAEHVERELGAPDVLVNNAGLLRAGGIETIDLDAWNAMLQVNLTGYMLCAQAFGRAMLARGSGAIVHVASIAARHPQTHSGAYSASKAAVAMLARQLAAEWGPRGIRSNTVCPGMIRTPLSESFYADGDIEARRSAMTASRRIGRPDDIANVVAFLASPRAGYVNGAELVVDGGLDAMLMDLVPRPGYEAGAK</sequence>
<dbReference type="PANTHER" id="PTHR42760">
    <property type="entry name" value="SHORT-CHAIN DEHYDROGENASES/REDUCTASES FAMILY MEMBER"/>
    <property type="match status" value="1"/>
</dbReference>
<evidence type="ECO:0000259" key="2">
    <source>
        <dbReference type="SMART" id="SM00822"/>
    </source>
</evidence>
<evidence type="ECO:0000256" key="1">
    <source>
        <dbReference type="ARBA" id="ARBA00006484"/>
    </source>
</evidence>
<dbReference type="SUPFAM" id="SSF51735">
    <property type="entry name" value="NAD(P)-binding Rossmann-fold domains"/>
    <property type="match status" value="1"/>
</dbReference>
<dbReference type="InterPro" id="IPR036291">
    <property type="entry name" value="NAD(P)-bd_dom_sf"/>
</dbReference>
<dbReference type="NCBIfam" id="NF005559">
    <property type="entry name" value="PRK07231.1"/>
    <property type="match status" value="1"/>
</dbReference>
<dbReference type="PRINTS" id="PR00081">
    <property type="entry name" value="GDHRDH"/>
</dbReference>
<dbReference type="PANTHER" id="PTHR42760:SF123">
    <property type="entry name" value="OXIDOREDUCTASE"/>
    <property type="match status" value="1"/>
</dbReference>
<dbReference type="InterPro" id="IPR020904">
    <property type="entry name" value="Sc_DH/Rdtase_CS"/>
</dbReference>
<protein>
    <submittedName>
        <fullName evidence="3">2-(S)-hydroxypropyl-CoM dehydrogenase</fullName>
        <ecNumber evidence="3">1.1.1.269</ecNumber>
    </submittedName>
</protein>
<dbReference type="Gene3D" id="3.40.50.720">
    <property type="entry name" value="NAD(P)-binding Rossmann-like Domain"/>
    <property type="match status" value="1"/>
</dbReference>
<organism evidence="3 4">
    <name type="scientific">Burkholderia pseudomultivorans</name>
    <dbReference type="NCBI Taxonomy" id="1207504"/>
    <lineage>
        <taxon>Bacteria</taxon>
        <taxon>Pseudomonadati</taxon>
        <taxon>Pseudomonadota</taxon>
        <taxon>Betaproteobacteria</taxon>
        <taxon>Burkholderiales</taxon>
        <taxon>Burkholderiaceae</taxon>
        <taxon>Burkholderia</taxon>
        <taxon>Burkholderia cepacia complex</taxon>
    </lineage>
</organism>
<proteinExistence type="inferred from homology"/>
<dbReference type="InterPro" id="IPR057326">
    <property type="entry name" value="KR_dom"/>
</dbReference>
<dbReference type="Proteomes" id="UP001248067">
    <property type="component" value="Unassembled WGS sequence"/>
</dbReference>
<keyword evidence="3" id="KW-0560">Oxidoreductase</keyword>
<dbReference type="SMART" id="SM00822">
    <property type="entry name" value="PKS_KR"/>
    <property type="match status" value="1"/>
</dbReference>
<dbReference type="EC" id="1.1.1.269" evidence="3"/>
<dbReference type="EMBL" id="VJSY01000075">
    <property type="protein sequence ID" value="MDR8757937.1"/>
    <property type="molecule type" value="Genomic_DNA"/>
</dbReference>
<accession>A0ABU2EDG0</accession>
<keyword evidence="4" id="KW-1185">Reference proteome</keyword>